<feature type="non-terminal residue" evidence="2">
    <location>
        <position position="61"/>
    </location>
</feature>
<evidence type="ECO:0000313" key="2">
    <source>
        <dbReference type="EMBL" id="CAF4461189.1"/>
    </source>
</evidence>
<organism evidence="2 3">
    <name type="scientific">Rotaria magnacalcarata</name>
    <dbReference type="NCBI Taxonomy" id="392030"/>
    <lineage>
        <taxon>Eukaryota</taxon>
        <taxon>Metazoa</taxon>
        <taxon>Spiralia</taxon>
        <taxon>Gnathifera</taxon>
        <taxon>Rotifera</taxon>
        <taxon>Eurotatoria</taxon>
        <taxon>Bdelloidea</taxon>
        <taxon>Philodinida</taxon>
        <taxon>Philodinidae</taxon>
        <taxon>Rotaria</taxon>
    </lineage>
</organism>
<dbReference type="Proteomes" id="UP000663866">
    <property type="component" value="Unassembled WGS sequence"/>
</dbReference>
<accession>A0A820SWP7</accession>
<name>A0A820SWP7_9BILA</name>
<dbReference type="AlphaFoldDB" id="A0A820SWP7"/>
<reference evidence="2" key="1">
    <citation type="submission" date="2021-02" db="EMBL/GenBank/DDBJ databases">
        <authorList>
            <person name="Nowell W R."/>
        </authorList>
    </citation>
    <scope>NUCLEOTIDE SEQUENCE</scope>
</reference>
<evidence type="ECO:0000313" key="1">
    <source>
        <dbReference type="EMBL" id="CAF2050188.1"/>
    </source>
</evidence>
<comment type="caution">
    <text evidence="2">The sequence shown here is derived from an EMBL/GenBank/DDBJ whole genome shotgun (WGS) entry which is preliminary data.</text>
</comment>
<sequence length="61" mass="7071">MLQSRTRWASTFTREDNNQQRIKLKEGVDYELIVDYMSNKALIKSQCGISTTLGQKKNGYI</sequence>
<dbReference type="Proteomes" id="UP000663856">
    <property type="component" value="Unassembled WGS sequence"/>
</dbReference>
<keyword evidence="3" id="KW-1185">Reference proteome</keyword>
<dbReference type="EMBL" id="CAJNRF010003381">
    <property type="protein sequence ID" value="CAF2050188.1"/>
    <property type="molecule type" value="Genomic_DNA"/>
</dbReference>
<proteinExistence type="predicted"/>
<gene>
    <name evidence="2" type="ORF">OVN521_LOCUS38455</name>
    <name evidence="1" type="ORF">WKI299_LOCUS10005</name>
</gene>
<dbReference type="EMBL" id="CAJOBG010047661">
    <property type="protein sequence ID" value="CAF4461189.1"/>
    <property type="molecule type" value="Genomic_DNA"/>
</dbReference>
<evidence type="ECO:0000313" key="3">
    <source>
        <dbReference type="Proteomes" id="UP000663866"/>
    </source>
</evidence>
<protein>
    <submittedName>
        <fullName evidence="2">Uncharacterized protein</fullName>
    </submittedName>
</protein>